<feature type="transmembrane region" description="Helical" evidence="1">
    <location>
        <begin position="12"/>
        <end position="31"/>
    </location>
</feature>
<keyword evidence="3" id="KW-1185">Reference proteome</keyword>
<dbReference type="RefSeq" id="WP_246192318.1">
    <property type="nucleotide sequence ID" value="NZ_BAAANI010000007.1"/>
</dbReference>
<dbReference type="Pfam" id="PF11255">
    <property type="entry name" value="DUF3054"/>
    <property type="match status" value="1"/>
</dbReference>
<evidence type="ECO:0000256" key="1">
    <source>
        <dbReference type="SAM" id="Phobius"/>
    </source>
</evidence>
<dbReference type="Proteomes" id="UP001589667">
    <property type="component" value="Unassembled WGS sequence"/>
</dbReference>
<evidence type="ECO:0000313" key="2">
    <source>
        <dbReference type="EMBL" id="MFB9641873.1"/>
    </source>
</evidence>
<feature type="transmembrane region" description="Helical" evidence="1">
    <location>
        <begin position="43"/>
        <end position="62"/>
    </location>
</feature>
<evidence type="ECO:0000313" key="3">
    <source>
        <dbReference type="Proteomes" id="UP001589667"/>
    </source>
</evidence>
<gene>
    <name evidence="2" type="ORF">ACFFQV_06160</name>
</gene>
<name>A0ABV5SNH7_9MICO</name>
<reference evidence="2 3" key="1">
    <citation type="submission" date="2024-09" db="EMBL/GenBank/DDBJ databases">
        <authorList>
            <person name="Sun Q."/>
            <person name="Mori K."/>
        </authorList>
    </citation>
    <scope>NUCLEOTIDE SEQUENCE [LARGE SCALE GENOMIC DNA]</scope>
    <source>
        <strain evidence="2 3">JCM 14321</strain>
    </source>
</reference>
<dbReference type="EMBL" id="JBHMBL010000001">
    <property type="protein sequence ID" value="MFB9641873.1"/>
    <property type="molecule type" value="Genomic_DNA"/>
</dbReference>
<sequence length="144" mass="15055">MNRQNTPSQAAGAVGAFFVDAVLVVLFVMIGRRSHGESVDLAGVVHTGWPFLVALVVGWLVSLAWRRPLAIWPTGVVVWAVTVAGGLGLRVLTGEGAAIAFVIVATVTLALFLLGWRAIEGFRVRRRAARAAAEAEANGASAAP</sequence>
<comment type="caution">
    <text evidence="2">The sequence shown here is derived from an EMBL/GenBank/DDBJ whole genome shotgun (WGS) entry which is preliminary data.</text>
</comment>
<feature type="transmembrane region" description="Helical" evidence="1">
    <location>
        <begin position="98"/>
        <end position="119"/>
    </location>
</feature>
<feature type="transmembrane region" description="Helical" evidence="1">
    <location>
        <begin position="69"/>
        <end position="92"/>
    </location>
</feature>
<proteinExistence type="predicted"/>
<keyword evidence="1" id="KW-0472">Membrane</keyword>
<protein>
    <submittedName>
        <fullName evidence="2">DUF3054 domain-containing protein</fullName>
    </submittedName>
</protein>
<organism evidence="2 3">
    <name type="scientific">Agromyces lapidis</name>
    <dbReference type="NCBI Taxonomy" id="279574"/>
    <lineage>
        <taxon>Bacteria</taxon>
        <taxon>Bacillati</taxon>
        <taxon>Actinomycetota</taxon>
        <taxon>Actinomycetes</taxon>
        <taxon>Micrococcales</taxon>
        <taxon>Microbacteriaceae</taxon>
        <taxon>Agromyces</taxon>
    </lineage>
</organism>
<accession>A0ABV5SNH7</accession>
<keyword evidence="1" id="KW-1133">Transmembrane helix</keyword>
<keyword evidence="1" id="KW-0812">Transmembrane</keyword>
<dbReference type="InterPro" id="IPR021414">
    <property type="entry name" value="DUF3054"/>
</dbReference>